<organism evidence="2 3">
    <name type="scientific">Citricoccus parietis</name>
    <dbReference type="NCBI Taxonomy" id="592307"/>
    <lineage>
        <taxon>Bacteria</taxon>
        <taxon>Bacillati</taxon>
        <taxon>Actinomycetota</taxon>
        <taxon>Actinomycetes</taxon>
        <taxon>Micrococcales</taxon>
        <taxon>Micrococcaceae</taxon>
        <taxon>Citricoccus</taxon>
    </lineage>
</organism>
<feature type="compositionally biased region" description="Polar residues" evidence="1">
    <location>
        <begin position="37"/>
        <end position="54"/>
    </location>
</feature>
<feature type="region of interest" description="Disordered" evidence="1">
    <location>
        <begin position="1"/>
        <end position="99"/>
    </location>
</feature>
<accession>A0ABV5G4C1</accession>
<proteinExistence type="predicted"/>
<evidence type="ECO:0000256" key="1">
    <source>
        <dbReference type="SAM" id="MobiDB-lite"/>
    </source>
</evidence>
<evidence type="ECO:0000313" key="2">
    <source>
        <dbReference type="EMBL" id="MFB9073780.1"/>
    </source>
</evidence>
<sequence length="218" mass="22968">MPEPHLVHRIPRFGLGGDPERRGRVPPGGGEHGPLLSQPSSGLRQPVLDQSAQLRSRGPDLQPAEATRDPDAAGIRSHGRGGGQPLEQPDLLGPQPRSGAAVGLAFGQLAQPFQGSLPAHRGELLQCRLPVRREGELRTRPLAQTRRVHCDAFGDAPEAGVPLGDLSLGAGQGQHHGRPGEQEGVLHNVHQMTIRCIGVLQPAAGESAMADGIQLVYG</sequence>
<comment type="caution">
    <text evidence="2">The sequence shown here is derived from an EMBL/GenBank/DDBJ whole genome shotgun (WGS) entry which is preliminary data.</text>
</comment>
<dbReference type="EMBL" id="JBHMFI010000001">
    <property type="protein sequence ID" value="MFB9073780.1"/>
    <property type="molecule type" value="Genomic_DNA"/>
</dbReference>
<name>A0ABV5G4C1_9MICC</name>
<protein>
    <submittedName>
        <fullName evidence="2">Uncharacterized protein</fullName>
    </submittedName>
</protein>
<gene>
    <name evidence="2" type="ORF">ACFFX0_22275</name>
</gene>
<evidence type="ECO:0000313" key="3">
    <source>
        <dbReference type="Proteomes" id="UP001589575"/>
    </source>
</evidence>
<dbReference type="Proteomes" id="UP001589575">
    <property type="component" value="Unassembled WGS sequence"/>
</dbReference>
<reference evidence="2 3" key="1">
    <citation type="submission" date="2024-09" db="EMBL/GenBank/DDBJ databases">
        <authorList>
            <person name="Sun Q."/>
            <person name="Mori K."/>
        </authorList>
    </citation>
    <scope>NUCLEOTIDE SEQUENCE [LARGE SCALE GENOMIC DNA]</scope>
    <source>
        <strain evidence="2 3">CCM 7609</strain>
    </source>
</reference>
<keyword evidence="3" id="KW-1185">Reference proteome</keyword>